<accession>R7VBA1</accession>
<feature type="signal peptide" evidence="1">
    <location>
        <begin position="1"/>
        <end position="18"/>
    </location>
</feature>
<name>R7VBA1_CAPTE</name>
<keyword evidence="4" id="KW-1185">Reference proteome</keyword>
<organism evidence="2">
    <name type="scientific">Capitella teleta</name>
    <name type="common">Polychaete worm</name>
    <dbReference type="NCBI Taxonomy" id="283909"/>
    <lineage>
        <taxon>Eukaryota</taxon>
        <taxon>Metazoa</taxon>
        <taxon>Spiralia</taxon>
        <taxon>Lophotrochozoa</taxon>
        <taxon>Annelida</taxon>
        <taxon>Polychaeta</taxon>
        <taxon>Sedentaria</taxon>
        <taxon>Scolecida</taxon>
        <taxon>Capitellidae</taxon>
        <taxon>Capitella</taxon>
    </lineage>
</organism>
<feature type="chain" id="PRO_5008788938" evidence="1">
    <location>
        <begin position="19"/>
        <end position="261"/>
    </location>
</feature>
<keyword evidence="1" id="KW-0732">Signal</keyword>
<evidence type="ECO:0000256" key="1">
    <source>
        <dbReference type="SAM" id="SignalP"/>
    </source>
</evidence>
<evidence type="ECO:0000313" key="2">
    <source>
        <dbReference type="EMBL" id="ELU16103.1"/>
    </source>
</evidence>
<dbReference type="EMBL" id="AMQN01017645">
    <property type="status" value="NOT_ANNOTATED_CDS"/>
    <property type="molecule type" value="Genomic_DNA"/>
</dbReference>
<protein>
    <submittedName>
        <fullName evidence="2 3">Uncharacterized protein</fullName>
    </submittedName>
</protein>
<reference evidence="2 4" key="2">
    <citation type="journal article" date="2013" name="Nature">
        <title>Insights into bilaterian evolution from three spiralian genomes.</title>
        <authorList>
            <person name="Simakov O."/>
            <person name="Marletaz F."/>
            <person name="Cho S.J."/>
            <person name="Edsinger-Gonzales E."/>
            <person name="Havlak P."/>
            <person name="Hellsten U."/>
            <person name="Kuo D.H."/>
            <person name="Larsson T."/>
            <person name="Lv J."/>
            <person name="Arendt D."/>
            <person name="Savage R."/>
            <person name="Osoegawa K."/>
            <person name="de Jong P."/>
            <person name="Grimwood J."/>
            <person name="Chapman J.A."/>
            <person name="Shapiro H."/>
            <person name="Aerts A."/>
            <person name="Otillar R.P."/>
            <person name="Terry A.Y."/>
            <person name="Boore J.L."/>
            <person name="Grigoriev I.V."/>
            <person name="Lindberg D.R."/>
            <person name="Seaver E.C."/>
            <person name="Weisblat D.A."/>
            <person name="Putnam N.H."/>
            <person name="Rokhsar D.S."/>
        </authorList>
    </citation>
    <scope>NUCLEOTIDE SEQUENCE</scope>
    <source>
        <strain evidence="2 4">I ESC-2004</strain>
    </source>
</reference>
<dbReference type="HOGENOM" id="CLU_1066499_0_0_1"/>
<evidence type="ECO:0000313" key="3">
    <source>
        <dbReference type="EnsemblMetazoa" id="CapteP224746"/>
    </source>
</evidence>
<evidence type="ECO:0000313" key="4">
    <source>
        <dbReference type="Proteomes" id="UP000014760"/>
    </source>
</evidence>
<dbReference type="EnsemblMetazoa" id="CapteT224746">
    <property type="protein sequence ID" value="CapteP224746"/>
    <property type="gene ID" value="CapteG224746"/>
</dbReference>
<dbReference type="AlphaFoldDB" id="R7VBA1"/>
<gene>
    <name evidence="2" type="ORF">CAPTEDRAFT_224746</name>
</gene>
<reference evidence="4" key="1">
    <citation type="submission" date="2012-12" db="EMBL/GenBank/DDBJ databases">
        <authorList>
            <person name="Hellsten U."/>
            <person name="Grimwood J."/>
            <person name="Chapman J.A."/>
            <person name="Shapiro H."/>
            <person name="Aerts A."/>
            <person name="Otillar R.P."/>
            <person name="Terry A.Y."/>
            <person name="Boore J.L."/>
            <person name="Simakov O."/>
            <person name="Marletaz F."/>
            <person name="Cho S.-J."/>
            <person name="Edsinger-Gonzales E."/>
            <person name="Havlak P."/>
            <person name="Kuo D.-H."/>
            <person name="Larsson T."/>
            <person name="Lv J."/>
            <person name="Arendt D."/>
            <person name="Savage R."/>
            <person name="Osoegawa K."/>
            <person name="de Jong P."/>
            <person name="Lindberg D.R."/>
            <person name="Seaver E.C."/>
            <person name="Weisblat D.A."/>
            <person name="Putnam N.H."/>
            <person name="Grigoriev I.V."/>
            <person name="Rokhsar D.S."/>
        </authorList>
    </citation>
    <scope>NUCLEOTIDE SEQUENCE</scope>
    <source>
        <strain evidence="4">I ESC-2004</strain>
    </source>
</reference>
<dbReference type="EMBL" id="KB293338">
    <property type="protein sequence ID" value="ELU16103.1"/>
    <property type="molecule type" value="Genomic_DNA"/>
</dbReference>
<dbReference type="EMBL" id="AMQN01017644">
    <property type="status" value="NOT_ANNOTATED_CDS"/>
    <property type="molecule type" value="Genomic_DNA"/>
</dbReference>
<reference evidence="3" key="3">
    <citation type="submission" date="2015-06" db="UniProtKB">
        <authorList>
            <consortium name="EnsemblMetazoa"/>
        </authorList>
    </citation>
    <scope>IDENTIFICATION</scope>
</reference>
<sequence length="261" mass="29265">MDRLLLVCCCLSVSPVFSLYQTYDYRARSYAPTYRQAQKPRYDYVSRPSFDYSITYGYQPTVKANPPSAKSSFVSAYSPYQAQTYPPPSYSPSYTVSTGSYNTPKQGYHVAGHYGYQTRNTFPYPPVVSHGGVQRYGREGDDGDSYEYTSYEDFADAAADRKPVVVTGYKTERGYDFGMENEEVSSSSREFVRSPGIVNDDGILDRVDSIERTADPCEDLTEGDYPIEGDFVLRYPGVDAQCNFVKCSGMASYLQPCGNRS</sequence>
<dbReference type="Proteomes" id="UP000014760">
    <property type="component" value="Unassembled WGS sequence"/>
</dbReference>
<proteinExistence type="predicted"/>